<gene>
    <name evidence="6" type="ORF">SPHA_13860</name>
</gene>
<sequence>MATDEWGTEHSHKCGNATHKPPSVQRAEHQELVLQLEAIFSVRKITSQQAKFVNVVQVLPPSVVDEVADILEHVPEQEPYTRLKEAILKRTGRSDEELLRELFTHVTRGDRTPSQLLRFMRSRLGKHSMAESILRELWMDKLPTTITQILAPIADHTPLDHGRIYECSFPAHREARCRRPAVGDGEHGVPAGVDESTRNYAGTIIDSAPGQRIARHPANTAPKPSRKTKQPAGRSGRTPRQKHTKPPLLLDTGAAISVIPPKEQQDRKATPYKLQAANGSTIETYGAKTLTLNIGMRHDFTWTFTQVDVKTPILGADFLAHYDLAVHMNTRTLSDNTTNIAVKGTSRHNTTGISVTTCHGREYIEILNRYSDLIQPLAGTGPARHQTQHHIKTSGQPTFFPPTTTSLLISWNTPKRRLPSCDPARHSTQGRTDYTTALSASILSLCKRRRTLYSSTDIQGSTGPRTSLFPFGLPQAVALKPDNAPPRLHDRTTTNDYLMNARTQVVELKVEGRQIEEAVASIFHALLFHRTLGKFTWKEDGYAIGTVGMTDVDCDFVDFTYVRVSSDELDRHLKKEISAFKDALRKASGPTTGQISLEFYEKRRSRWLFQQECVPWEIWTIKLEVVVLDKESDRQEQREKLGEVLSDKVVHIIEAMNKHEYVPKTPNLQDLDLVFDTSYPDIQPYLFRLYHQTTTPTSTFLPHPIGKIFNRSLQM</sequence>
<organism evidence="6 7">
    <name type="scientific">Acanthosepion pharaonis</name>
    <name type="common">Pharaoh cuttlefish</name>
    <name type="synonym">Sepia pharaonis</name>
    <dbReference type="NCBI Taxonomy" id="158019"/>
    <lineage>
        <taxon>Eukaryota</taxon>
        <taxon>Metazoa</taxon>
        <taxon>Spiralia</taxon>
        <taxon>Lophotrochozoa</taxon>
        <taxon>Mollusca</taxon>
        <taxon>Cephalopoda</taxon>
        <taxon>Coleoidea</taxon>
        <taxon>Decapodiformes</taxon>
        <taxon>Sepiida</taxon>
        <taxon>Sepiina</taxon>
        <taxon>Sepiidae</taxon>
        <taxon>Acanthosepion</taxon>
    </lineage>
</organism>
<dbReference type="Gene3D" id="2.40.70.10">
    <property type="entry name" value="Acid Proteases"/>
    <property type="match status" value="1"/>
</dbReference>
<dbReference type="InterPro" id="IPR021109">
    <property type="entry name" value="Peptidase_aspartic_dom_sf"/>
</dbReference>
<dbReference type="GO" id="GO:0000407">
    <property type="term" value="C:phagophore assembly site"/>
    <property type="evidence" value="ECO:0007669"/>
    <property type="project" value="TreeGrafter"/>
</dbReference>
<dbReference type="Proteomes" id="UP000597762">
    <property type="component" value="Unassembled WGS sequence"/>
</dbReference>
<keyword evidence="7" id="KW-1185">Reference proteome</keyword>
<dbReference type="SUPFAM" id="SSF50630">
    <property type="entry name" value="Acid proteases"/>
    <property type="match status" value="1"/>
</dbReference>
<dbReference type="GO" id="GO:0019901">
    <property type="term" value="F:protein kinase binding"/>
    <property type="evidence" value="ECO:0007669"/>
    <property type="project" value="TreeGrafter"/>
</dbReference>
<feature type="region of interest" description="Disordered" evidence="4">
    <location>
        <begin position="205"/>
        <end position="253"/>
    </location>
</feature>
<feature type="region of interest" description="Disordered" evidence="4">
    <location>
        <begin position="1"/>
        <end position="26"/>
    </location>
</feature>
<dbReference type="GO" id="GO:0000045">
    <property type="term" value="P:autophagosome assembly"/>
    <property type="evidence" value="ECO:0007669"/>
    <property type="project" value="TreeGrafter"/>
</dbReference>
<comment type="similarity">
    <text evidence="1">Belongs to the ATG101 family.</text>
</comment>
<evidence type="ECO:0000256" key="1">
    <source>
        <dbReference type="ARBA" id="ARBA00007130"/>
    </source>
</evidence>
<evidence type="ECO:0000256" key="4">
    <source>
        <dbReference type="SAM" id="MobiDB-lite"/>
    </source>
</evidence>
<dbReference type="Pfam" id="PF07855">
    <property type="entry name" value="ATG101"/>
    <property type="match status" value="1"/>
</dbReference>
<dbReference type="Pfam" id="PF23055">
    <property type="entry name" value="DUF7041"/>
    <property type="match status" value="1"/>
</dbReference>
<reference evidence="6" key="1">
    <citation type="submission" date="2021-01" db="EMBL/GenBank/DDBJ databases">
        <authorList>
            <person name="Li R."/>
            <person name="Bekaert M."/>
        </authorList>
    </citation>
    <scope>NUCLEOTIDE SEQUENCE</scope>
    <source>
        <strain evidence="6">Farmed</strain>
    </source>
</reference>
<dbReference type="GO" id="GO:1990316">
    <property type="term" value="C:Atg1/ULK1 kinase complex"/>
    <property type="evidence" value="ECO:0007669"/>
    <property type="project" value="TreeGrafter"/>
</dbReference>
<dbReference type="InterPro" id="IPR012445">
    <property type="entry name" value="ATG101"/>
</dbReference>
<feature type="domain" description="DUF7041" evidence="5">
    <location>
        <begin position="34"/>
        <end position="103"/>
    </location>
</feature>
<dbReference type="PANTHER" id="PTHR13292">
    <property type="entry name" value="AUTOPHAGY-RELATED PROTEIN 101"/>
    <property type="match status" value="1"/>
</dbReference>
<dbReference type="GO" id="GO:0004190">
    <property type="term" value="F:aspartic-type endopeptidase activity"/>
    <property type="evidence" value="ECO:0007669"/>
    <property type="project" value="InterPro"/>
</dbReference>
<dbReference type="OrthoDB" id="10259639at2759"/>
<evidence type="ECO:0000313" key="7">
    <source>
        <dbReference type="Proteomes" id="UP000597762"/>
    </source>
</evidence>
<keyword evidence="3" id="KW-0072">Autophagy</keyword>
<evidence type="ECO:0000256" key="3">
    <source>
        <dbReference type="ARBA" id="ARBA00023006"/>
    </source>
</evidence>
<evidence type="ECO:0000259" key="5">
    <source>
        <dbReference type="Pfam" id="PF23055"/>
    </source>
</evidence>
<evidence type="ECO:0000256" key="2">
    <source>
        <dbReference type="ARBA" id="ARBA00018874"/>
    </source>
</evidence>
<dbReference type="PROSITE" id="PS00141">
    <property type="entry name" value="ASP_PROTEASE"/>
    <property type="match status" value="1"/>
</dbReference>
<protein>
    <recommendedName>
        <fullName evidence="2">Autophagy-related protein 101</fullName>
    </recommendedName>
</protein>
<dbReference type="InterPro" id="IPR055469">
    <property type="entry name" value="DUF7041"/>
</dbReference>
<evidence type="ECO:0000313" key="6">
    <source>
        <dbReference type="EMBL" id="CAE1175876.1"/>
    </source>
</evidence>
<name>A0A812B997_ACAPH</name>
<comment type="caution">
    <text evidence="6">The sequence shown here is derived from an EMBL/GenBank/DDBJ whole genome shotgun (WGS) entry which is preliminary data.</text>
</comment>
<accession>A0A812B997</accession>
<dbReference type="AlphaFoldDB" id="A0A812B997"/>
<dbReference type="EMBL" id="CAHIKZ030000467">
    <property type="protein sequence ID" value="CAE1175876.1"/>
    <property type="molecule type" value="Genomic_DNA"/>
</dbReference>
<dbReference type="GO" id="GO:0006508">
    <property type="term" value="P:proteolysis"/>
    <property type="evidence" value="ECO:0007669"/>
    <property type="project" value="InterPro"/>
</dbReference>
<proteinExistence type="inferred from homology"/>
<dbReference type="InterPro" id="IPR001969">
    <property type="entry name" value="Aspartic_peptidase_AS"/>
</dbReference>
<dbReference type="PANTHER" id="PTHR13292:SF0">
    <property type="entry name" value="AUTOPHAGY-RELATED PROTEIN 101"/>
    <property type="match status" value="1"/>
</dbReference>